<keyword evidence="3" id="KW-1185">Reference proteome</keyword>
<evidence type="ECO:0000313" key="3">
    <source>
        <dbReference type="Proteomes" id="UP000217199"/>
    </source>
</evidence>
<dbReference type="GO" id="GO:0005634">
    <property type="term" value="C:nucleus"/>
    <property type="evidence" value="ECO:0007669"/>
    <property type="project" value="TreeGrafter"/>
</dbReference>
<protein>
    <submittedName>
        <fullName evidence="2">P-loop containing nucleoside triphosphate hydrolase</fullName>
    </submittedName>
</protein>
<dbReference type="OrthoDB" id="2115716at2759"/>
<gene>
    <name evidence="2" type="ORF">PNOK_0350400</name>
</gene>
<evidence type="ECO:0000313" key="2">
    <source>
        <dbReference type="EMBL" id="PAV20877.1"/>
    </source>
</evidence>
<dbReference type="GO" id="GO:1990275">
    <property type="term" value="F:preribosome binding"/>
    <property type="evidence" value="ECO:0007669"/>
    <property type="project" value="TreeGrafter"/>
</dbReference>
<dbReference type="PANTHER" id="PTHR23077:SF132">
    <property type="entry name" value="ATP-DEPENDENT ZN PROTEASE"/>
    <property type="match status" value="1"/>
</dbReference>
<reference evidence="2 3" key="1">
    <citation type="journal article" date="2017" name="Mol. Ecol.">
        <title>Comparative and population genomic landscape of Phellinus noxius: A hypervariable fungus causing root rot in trees.</title>
        <authorList>
            <person name="Chung C.L."/>
            <person name="Lee T.J."/>
            <person name="Akiba M."/>
            <person name="Lee H.H."/>
            <person name="Kuo T.H."/>
            <person name="Liu D."/>
            <person name="Ke H.M."/>
            <person name="Yokoi T."/>
            <person name="Roa M.B."/>
            <person name="Lu M.J."/>
            <person name="Chang Y.Y."/>
            <person name="Ann P.J."/>
            <person name="Tsai J.N."/>
            <person name="Chen C.Y."/>
            <person name="Tzean S.S."/>
            <person name="Ota Y."/>
            <person name="Hattori T."/>
            <person name="Sahashi N."/>
            <person name="Liou R.F."/>
            <person name="Kikuchi T."/>
            <person name="Tsai I.J."/>
        </authorList>
    </citation>
    <scope>NUCLEOTIDE SEQUENCE [LARGE SCALE GENOMIC DNA]</scope>
    <source>
        <strain evidence="2 3">FFPRI411160</strain>
    </source>
</reference>
<proteinExistence type="predicted"/>
<feature type="domain" description="AAA+ ATPase" evidence="1">
    <location>
        <begin position="231"/>
        <end position="357"/>
    </location>
</feature>
<dbReference type="PANTHER" id="PTHR23077">
    <property type="entry name" value="AAA-FAMILY ATPASE"/>
    <property type="match status" value="1"/>
</dbReference>
<dbReference type="GO" id="GO:0042254">
    <property type="term" value="P:ribosome biogenesis"/>
    <property type="evidence" value="ECO:0007669"/>
    <property type="project" value="TreeGrafter"/>
</dbReference>
<dbReference type="STRING" id="2282107.A0A286UMP1"/>
<sequence length="486" mass="55730">MDPTSGRQTSFEDAFIRVSLEEEIVPRISREGDSAPFSDWSEKVSGKTLRPIIAFANVLRKYYPKHSLVTTQDYSINILGFPDALSVPLRPDELITNSAFIPVGRNSSGVVVDSVEFGCFRTAWDKYEFTIYIVRYLEGFFVNQHFILHEESKLPAQQLLRAVGAWYYQLHEEIWVFNQGFWNKDAQLYADVQKANWDDVILEDSKKKALQHDVYSFFDSEKLYKELGIPWKRGMLMYGPPGNGKTISLKAIMKTVQAKGYNPLYVKSFQSWRGEEGSMEEVFSKARILAPCVIILEDLDSLINDRNRSFFMNQLDGIAGNDGLLLIGTTNHMDRLDPGLSTRPSRFDRKYEFDNPTIEERRLYVKYWQNKLKDNEKVDFTEELAAEIANLTHRFSFAYMKECFVSALVLLLTSESKQPFSEIIKNQIKTIRKQLDDQDIVPEARSISFIAPSAAPPQPDMWAISRRRMAFAAASAGLTSNPIYTN</sequence>
<dbReference type="AlphaFoldDB" id="A0A286UMP1"/>
<dbReference type="InterPro" id="IPR050168">
    <property type="entry name" value="AAA_ATPase_domain"/>
</dbReference>
<dbReference type="Gene3D" id="3.40.50.300">
    <property type="entry name" value="P-loop containing nucleotide triphosphate hydrolases"/>
    <property type="match status" value="1"/>
</dbReference>
<organism evidence="2 3">
    <name type="scientific">Pyrrhoderma noxium</name>
    <dbReference type="NCBI Taxonomy" id="2282107"/>
    <lineage>
        <taxon>Eukaryota</taxon>
        <taxon>Fungi</taxon>
        <taxon>Dikarya</taxon>
        <taxon>Basidiomycota</taxon>
        <taxon>Agaricomycotina</taxon>
        <taxon>Agaricomycetes</taxon>
        <taxon>Hymenochaetales</taxon>
        <taxon>Hymenochaetaceae</taxon>
        <taxon>Pyrrhoderma</taxon>
    </lineage>
</organism>
<comment type="caution">
    <text evidence="2">The sequence shown here is derived from an EMBL/GenBank/DDBJ whole genome shotgun (WGS) entry which is preliminary data.</text>
</comment>
<dbReference type="InterPro" id="IPR027417">
    <property type="entry name" value="P-loop_NTPase"/>
</dbReference>
<dbReference type="EMBL" id="NBII01000003">
    <property type="protein sequence ID" value="PAV20877.1"/>
    <property type="molecule type" value="Genomic_DNA"/>
</dbReference>
<dbReference type="InterPro" id="IPR003959">
    <property type="entry name" value="ATPase_AAA_core"/>
</dbReference>
<accession>A0A286UMP1</accession>
<dbReference type="InterPro" id="IPR003593">
    <property type="entry name" value="AAA+_ATPase"/>
</dbReference>
<dbReference type="Proteomes" id="UP000217199">
    <property type="component" value="Unassembled WGS sequence"/>
</dbReference>
<dbReference type="SMART" id="SM00382">
    <property type="entry name" value="AAA"/>
    <property type="match status" value="1"/>
</dbReference>
<dbReference type="Pfam" id="PF00004">
    <property type="entry name" value="AAA"/>
    <property type="match status" value="1"/>
</dbReference>
<dbReference type="GO" id="GO:0005524">
    <property type="term" value="F:ATP binding"/>
    <property type="evidence" value="ECO:0007669"/>
    <property type="project" value="InterPro"/>
</dbReference>
<keyword evidence="2" id="KW-0378">Hydrolase</keyword>
<evidence type="ECO:0000259" key="1">
    <source>
        <dbReference type="SMART" id="SM00382"/>
    </source>
</evidence>
<dbReference type="SUPFAM" id="SSF52540">
    <property type="entry name" value="P-loop containing nucleoside triphosphate hydrolases"/>
    <property type="match status" value="1"/>
</dbReference>
<dbReference type="InParanoid" id="A0A286UMP1"/>
<dbReference type="CDD" id="cd19481">
    <property type="entry name" value="RecA-like_protease"/>
    <property type="match status" value="1"/>
</dbReference>
<name>A0A286UMP1_9AGAM</name>
<dbReference type="Gene3D" id="1.10.8.60">
    <property type="match status" value="1"/>
</dbReference>
<dbReference type="GO" id="GO:0016887">
    <property type="term" value="F:ATP hydrolysis activity"/>
    <property type="evidence" value="ECO:0007669"/>
    <property type="project" value="InterPro"/>
</dbReference>
<dbReference type="GO" id="GO:0003723">
    <property type="term" value="F:RNA binding"/>
    <property type="evidence" value="ECO:0007669"/>
    <property type="project" value="TreeGrafter"/>
</dbReference>